<keyword evidence="3 5" id="KW-1133">Transmembrane helix</keyword>
<evidence type="ECO:0000256" key="1">
    <source>
        <dbReference type="ARBA" id="ARBA00004141"/>
    </source>
</evidence>
<dbReference type="GO" id="GO:0022857">
    <property type="term" value="F:transmembrane transporter activity"/>
    <property type="evidence" value="ECO:0007669"/>
    <property type="project" value="InterPro"/>
</dbReference>
<dbReference type="PANTHER" id="PTHR23502:SF29">
    <property type="entry name" value="TRANSPORTER, PUTATIVE (AFU_ORTHOLOGUE AFUA_6G06680)-RELATED"/>
    <property type="match status" value="1"/>
</dbReference>
<feature type="transmembrane region" description="Helical" evidence="5">
    <location>
        <begin position="172"/>
        <end position="195"/>
    </location>
</feature>
<feature type="transmembrane region" description="Helical" evidence="5">
    <location>
        <begin position="395"/>
        <end position="417"/>
    </location>
</feature>
<keyword evidence="4 5" id="KW-0472">Membrane</keyword>
<dbReference type="STRING" id="42251.A0A2T6ZRC4"/>
<feature type="transmembrane region" description="Helical" evidence="5">
    <location>
        <begin position="142"/>
        <end position="160"/>
    </location>
</feature>
<gene>
    <name evidence="7" type="ORF">B9Z19DRAFT_1084853</name>
</gene>
<feature type="domain" description="Major facilitator superfamily (MFS) profile" evidence="6">
    <location>
        <begin position="77"/>
        <end position="559"/>
    </location>
</feature>
<protein>
    <submittedName>
        <fullName evidence="7">Major facilitator superfamily domain-containing protein</fullName>
    </submittedName>
</protein>
<feature type="transmembrane region" description="Helical" evidence="5">
    <location>
        <begin position="76"/>
        <end position="96"/>
    </location>
</feature>
<keyword evidence="2 5" id="KW-0812">Transmembrane</keyword>
<accession>A0A2T6ZRC4</accession>
<feature type="transmembrane region" description="Helical" evidence="5">
    <location>
        <begin position="429"/>
        <end position="449"/>
    </location>
</feature>
<feature type="transmembrane region" description="Helical" evidence="5">
    <location>
        <begin position="116"/>
        <end position="135"/>
    </location>
</feature>
<dbReference type="InterPro" id="IPR036259">
    <property type="entry name" value="MFS_trans_sf"/>
</dbReference>
<evidence type="ECO:0000256" key="2">
    <source>
        <dbReference type="ARBA" id="ARBA00022692"/>
    </source>
</evidence>
<organism evidence="7 8">
    <name type="scientific">Tuber borchii</name>
    <name type="common">White truffle</name>
    <dbReference type="NCBI Taxonomy" id="42251"/>
    <lineage>
        <taxon>Eukaryota</taxon>
        <taxon>Fungi</taxon>
        <taxon>Dikarya</taxon>
        <taxon>Ascomycota</taxon>
        <taxon>Pezizomycotina</taxon>
        <taxon>Pezizomycetes</taxon>
        <taxon>Pezizales</taxon>
        <taxon>Tuberaceae</taxon>
        <taxon>Tuber</taxon>
    </lineage>
</organism>
<dbReference type="InterPro" id="IPR020846">
    <property type="entry name" value="MFS_dom"/>
</dbReference>
<sequence>MGLWIIEPKKRGSDDHVPGTAFIGAGGAVDSATTVTGDLDPSLKYDLTGDVPIVLVPQPSDDPNDPLNWPLWERDLITFILCLVSVMAATLGPILAPSTFLFAAHFGRSPTDIALLTGYHLCGVGVAGLLFVASARVYGKRHLYLLGTVMLIVSSVWGGLASSYESFLWARIFQGVAVCPFETLVNITVGEMYCVHQLGKRMAVANFSLFGGAFLTPVIVGKITGELGWQWPFYLVAIFTGAMLPAVVLWVPETAYNRPVYHDAPLSNQASFECTVASSRRSFLQRMSLFSGRKTLESPLKLFLRPIVLLLHPAVLWGMLTQGVMIGWTVMIGVVLASVFLFPPLSFTEVETGYMYTGAFIGALTGLSITGPLADWSAKYLAKINKGIYEPEFRLFLVIPQAVTGCLGLYMFGVTASNTVKYGWFWPDFFFALELMGMTMGAITSALYLVDAYPSIAIETFTCLLLFKNFFSFGLTWEAFHWLNKVGTKHLFIYVASVQVAVCALSLPMYFFGKITRDVMHRHDILKMVGLGIGKAEKRSEQAGLGAEMDEIECREEGE</sequence>
<evidence type="ECO:0000256" key="4">
    <source>
        <dbReference type="ARBA" id="ARBA00023136"/>
    </source>
</evidence>
<feature type="transmembrane region" description="Helical" evidence="5">
    <location>
        <begin position="461"/>
        <end position="480"/>
    </location>
</feature>
<dbReference type="SUPFAM" id="SSF103473">
    <property type="entry name" value="MFS general substrate transporter"/>
    <property type="match status" value="1"/>
</dbReference>
<dbReference type="GO" id="GO:0005886">
    <property type="term" value="C:plasma membrane"/>
    <property type="evidence" value="ECO:0007669"/>
    <property type="project" value="TreeGrafter"/>
</dbReference>
<dbReference type="Proteomes" id="UP000244722">
    <property type="component" value="Unassembled WGS sequence"/>
</dbReference>
<evidence type="ECO:0000313" key="7">
    <source>
        <dbReference type="EMBL" id="PUU78039.1"/>
    </source>
</evidence>
<comment type="caution">
    <text evidence="7">The sequence shown here is derived from an EMBL/GenBank/DDBJ whole genome shotgun (WGS) entry which is preliminary data.</text>
</comment>
<dbReference type="PANTHER" id="PTHR23502">
    <property type="entry name" value="MAJOR FACILITATOR SUPERFAMILY"/>
    <property type="match status" value="1"/>
</dbReference>
<dbReference type="EMBL" id="NESQ01000130">
    <property type="protein sequence ID" value="PUU78039.1"/>
    <property type="molecule type" value="Genomic_DNA"/>
</dbReference>
<feature type="transmembrane region" description="Helical" evidence="5">
    <location>
        <begin position="207"/>
        <end position="225"/>
    </location>
</feature>
<feature type="transmembrane region" description="Helical" evidence="5">
    <location>
        <begin position="354"/>
        <end position="374"/>
    </location>
</feature>
<feature type="transmembrane region" description="Helical" evidence="5">
    <location>
        <begin position="492"/>
        <end position="512"/>
    </location>
</feature>
<reference evidence="7 8" key="1">
    <citation type="submission" date="2017-04" db="EMBL/GenBank/DDBJ databases">
        <title>Draft genome sequence of Tuber borchii Vittad., a whitish edible truffle.</title>
        <authorList>
            <consortium name="DOE Joint Genome Institute"/>
            <person name="Murat C."/>
            <person name="Kuo A."/>
            <person name="Barry K.W."/>
            <person name="Clum A."/>
            <person name="Dockter R.B."/>
            <person name="Fauchery L."/>
            <person name="Iotti M."/>
            <person name="Kohler A."/>
            <person name="Labutti K."/>
            <person name="Lindquist E.A."/>
            <person name="Lipzen A."/>
            <person name="Ohm R.A."/>
            <person name="Wang M."/>
            <person name="Grigoriev I.V."/>
            <person name="Zambonelli A."/>
            <person name="Martin F.M."/>
        </authorList>
    </citation>
    <scope>NUCLEOTIDE SEQUENCE [LARGE SCALE GENOMIC DNA]</scope>
    <source>
        <strain evidence="7 8">Tbo3840</strain>
    </source>
</reference>
<proteinExistence type="predicted"/>
<dbReference type="PROSITE" id="PS50850">
    <property type="entry name" value="MFS"/>
    <property type="match status" value="1"/>
</dbReference>
<feature type="transmembrane region" description="Helical" evidence="5">
    <location>
        <begin position="314"/>
        <end position="342"/>
    </location>
</feature>
<dbReference type="OrthoDB" id="2585655at2759"/>
<comment type="subcellular location">
    <subcellularLocation>
        <location evidence="1">Membrane</location>
        <topology evidence="1">Multi-pass membrane protein</topology>
    </subcellularLocation>
</comment>
<name>A0A2T6ZRC4_TUBBO</name>
<keyword evidence="8" id="KW-1185">Reference proteome</keyword>
<evidence type="ECO:0000256" key="5">
    <source>
        <dbReference type="SAM" id="Phobius"/>
    </source>
</evidence>
<dbReference type="Pfam" id="PF07690">
    <property type="entry name" value="MFS_1"/>
    <property type="match status" value="1"/>
</dbReference>
<evidence type="ECO:0000256" key="3">
    <source>
        <dbReference type="ARBA" id="ARBA00022989"/>
    </source>
</evidence>
<dbReference type="InterPro" id="IPR011701">
    <property type="entry name" value="MFS"/>
</dbReference>
<evidence type="ECO:0000313" key="8">
    <source>
        <dbReference type="Proteomes" id="UP000244722"/>
    </source>
</evidence>
<dbReference type="AlphaFoldDB" id="A0A2T6ZRC4"/>
<evidence type="ECO:0000259" key="6">
    <source>
        <dbReference type="PROSITE" id="PS50850"/>
    </source>
</evidence>
<dbReference type="Gene3D" id="1.20.1250.20">
    <property type="entry name" value="MFS general substrate transporter like domains"/>
    <property type="match status" value="1"/>
</dbReference>
<feature type="transmembrane region" description="Helical" evidence="5">
    <location>
        <begin position="231"/>
        <end position="251"/>
    </location>
</feature>